<name>A0A644UP38_9ZZZZ</name>
<evidence type="ECO:0000259" key="1">
    <source>
        <dbReference type="Pfam" id="PF12146"/>
    </source>
</evidence>
<dbReference type="Pfam" id="PF12146">
    <property type="entry name" value="Hydrolase_4"/>
    <property type="match status" value="1"/>
</dbReference>
<protein>
    <submittedName>
        <fullName evidence="2">Monoacylglycerol lipase</fullName>
        <ecNumber evidence="2">3.1.1.23</ecNumber>
    </submittedName>
</protein>
<reference evidence="2" key="1">
    <citation type="submission" date="2019-08" db="EMBL/GenBank/DDBJ databases">
        <authorList>
            <person name="Kucharzyk K."/>
            <person name="Murdoch R.W."/>
            <person name="Higgins S."/>
            <person name="Loffler F."/>
        </authorList>
    </citation>
    <scope>NUCLEOTIDE SEQUENCE</scope>
</reference>
<dbReference type="InterPro" id="IPR022742">
    <property type="entry name" value="Hydrolase_4"/>
</dbReference>
<proteinExistence type="predicted"/>
<dbReference type="EMBL" id="VSSQ01000139">
    <property type="protein sequence ID" value="MPL80605.1"/>
    <property type="molecule type" value="Genomic_DNA"/>
</dbReference>
<dbReference type="InterPro" id="IPR051044">
    <property type="entry name" value="MAG_DAG_Lipase"/>
</dbReference>
<accession>A0A644UP38</accession>
<feature type="domain" description="Serine aminopeptidase S33" evidence="1">
    <location>
        <begin position="46"/>
        <end position="279"/>
    </location>
</feature>
<dbReference type="SUPFAM" id="SSF53474">
    <property type="entry name" value="alpha/beta-Hydrolases"/>
    <property type="match status" value="1"/>
</dbReference>
<keyword evidence="2" id="KW-0378">Hydrolase</keyword>
<dbReference type="AlphaFoldDB" id="A0A644UP38"/>
<organism evidence="2">
    <name type="scientific">bioreactor metagenome</name>
    <dbReference type="NCBI Taxonomy" id="1076179"/>
    <lineage>
        <taxon>unclassified sequences</taxon>
        <taxon>metagenomes</taxon>
        <taxon>ecological metagenomes</taxon>
    </lineage>
</organism>
<evidence type="ECO:0000313" key="2">
    <source>
        <dbReference type="EMBL" id="MPL80605.1"/>
    </source>
</evidence>
<dbReference type="Gene3D" id="3.40.50.1820">
    <property type="entry name" value="alpha/beta hydrolase"/>
    <property type="match status" value="1"/>
</dbReference>
<dbReference type="InterPro" id="IPR029058">
    <property type="entry name" value="AB_hydrolase_fold"/>
</dbReference>
<comment type="caution">
    <text evidence="2">The sequence shown here is derived from an EMBL/GenBank/DDBJ whole genome shotgun (WGS) entry which is preliminary data.</text>
</comment>
<gene>
    <name evidence="2" type="ORF">SDC9_26506</name>
</gene>
<sequence>MIGAAFAAYNPFPKQVIYMQHSTTSWKTGDGLTIFAQYWQPAGPVPKAVVCFVHGIGDHSSRHVHVARAFTSAGYVYFTADQRGHGQSQGQRGHYPSREAILHDTDLLLQHASELFPGLPVILYGHSMGGILVLFYALERKPAIAGVISNSPGLHNALQKKPLLIMAARVLGSVFPRMSISNGLDLNGISRDPLMVQAYKSDPLIHDRITMGLGKVMLGVTGYTMKNAALFPLPLLLMHGKADFITYASGSEAFAAANPGKCKLILWEKAFHEIHNEPEQQEVMSAMTSWVQDLISR</sequence>
<dbReference type="EC" id="3.1.1.23" evidence="2"/>
<dbReference type="PANTHER" id="PTHR11614">
    <property type="entry name" value="PHOSPHOLIPASE-RELATED"/>
    <property type="match status" value="1"/>
</dbReference>
<dbReference type="GO" id="GO:0047372">
    <property type="term" value="F:monoacylglycerol lipase activity"/>
    <property type="evidence" value="ECO:0007669"/>
    <property type="project" value="UniProtKB-EC"/>
</dbReference>